<evidence type="ECO:0000313" key="6">
    <source>
        <dbReference type="EMBL" id="TLS38835.1"/>
    </source>
</evidence>
<evidence type="ECO:0000259" key="4">
    <source>
        <dbReference type="Pfam" id="PF00389"/>
    </source>
</evidence>
<dbReference type="CDD" id="cd05301">
    <property type="entry name" value="GDH"/>
    <property type="match status" value="1"/>
</dbReference>
<evidence type="ECO:0000256" key="3">
    <source>
        <dbReference type="RuleBase" id="RU003719"/>
    </source>
</evidence>
<dbReference type="PANTHER" id="PTHR10996">
    <property type="entry name" value="2-HYDROXYACID DEHYDROGENASE-RELATED"/>
    <property type="match status" value="1"/>
</dbReference>
<evidence type="ECO:0000256" key="2">
    <source>
        <dbReference type="ARBA" id="ARBA00023002"/>
    </source>
</evidence>
<evidence type="ECO:0000256" key="1">
    <source>
        <dbReference type="ARBA" id="ARBA00005854"/>
    </source>
</evidence>
<sequence>MKPNLFITRKLPEKVLQPLKDIAVIEMWPKEEEPVPNELLEEKVKTCDGILTMLTDTIDEKMLNDASKLKVIANMAVGYDNIDISAAKHKNIIVTNTPDVLTNSTADLTFGLLMAVSRRMLEASDMLREGKWNNWSPFQMAGTDIYGKTIGIVGMGRIGKAVAKRATGFDMKILYHNRSRNQDAENKLDASYCSFDELLERSDFVVCLTPLTEQTKDMFNKTAFKKMKPSAFFINTSRGGVVDERALKEALDQGEIAGAGLDVYKNEPIGKEHPLLRSSRVVALPHIGSASYETRMKMAELARDNIIKVINGQSPITPV</sequence>
<dbReference type="GO" id="GO:0051287">
    <property type="term" value="F:NAD binding"/>
    <property type="evidence" value="ECO:0007669"/>
    <property type="project" value="InterPro"/>
</dbReference>
<dbReference type="PROSITE" id="PS00065">
    <property type="entry name" value="D_2_HYDROXYACID_DH_1"/>
    <property type="match status" value="1"/>
</dbReference>
<accession>A0A5R9FH10</accession>
<dbReference type="InterPro" id="IPR006139">
    <property type="entry name" value="D-isomer_2_OHA_DH_cat_dom"/>
</dbReference>
<dbReference type="AlphaFoldDB" id="A0A5R9FH10"/>
<evidence type="ECO:0000313" key="7">
    <source>
        <dbReference type="Proteomes" id="UP000308230"/>
    </source>
</evidence>
<keyword evidence="7" id="KW-1185">Reference proteome</keyword>
<dbReference type="InterPro" id="IPR029752">
    <property type="entry name" value="D-isomer_DH_CS1"/>
</dbReference>
<dbReference type="InterPro" id="IPR006140">
    <property type="entry name" value="D-isomer_DH_NAD-bd"/>
</dbReference>
<comment type="similarity">
    <text evidence="1 3">Belongs to the D-isomer specific 2-hydroxyacid dehydrogenase family.</text>
</comment>
<dbReference type="RefSeq" id="WP_138122072.1">
    <property type="nucleotide sequence ID" value="NZ_SWLG01000001.1"/>
</dbReference>
<dbReference type="SUPFAM" id="SSF51735">
    <property type="entry name" value="NAD(P)-binding Rossmann-fold domains"/>
    <property type="match status" value="1"/>
</dbReference>
<dbReference type="Proteomes" id="UP000308230">
    <property type="component" value="Unassembled WGS sequence"/>
</dbReference>
<reference evidence="6 7" key="1">
    <citation type="submission" date="2019-04" db="EMBL/GenBank/DDBJ databases">
        <title>Bacillus caeni sp. nov., a bacterium isolated from mangrove sediment.</title>
        <authorList>
            <person name="Huang H."/>
            <person name="Mo K."/>
            <person name="Hu Y."/>
        </authorList>
    </citation>
    <scope>NUCLEOTIDE SEQUENCE [LARGE SCALE GENOMIC DNA]</scope>
    <source>
        <strain evidence="6 7">HB172195</strain>
    </source>
</reference>
<dbReference type="InterPro" id="IPR050223">
    <property type="entry name" value="D-isomer_2-hydroxyacid_DH"/>
</dbReference>
<evidence type="ECO:0000259" key="5">
    <source>
        <dbReference type="Pfam" id="PF02826"/>
    </source>
</evidence>
<dbReference type="Pfam" id="PF00389">
    <property type="entry name" value="2-Hacid_dh"/>
    <property type="match status" value="1"/>
</dbReference>
<dbReference type="InterPro" id="IPR029753">
    <property type="entry name" value="D-isomer_DH_CS"/>
</dbReference>
<dbReference type="Pfam" id="PF02826">
    <property type="entry name" value="2-Hacid_dh_C"/>
    <property type="match status" value="1"/>
</dbReference>
<dbReference type="FunFam" id="3.40.50.720:FF:000462">
    <property type="entry name" value="Glyoxylate reductase (NADP+)"/>
    <property type="match status" value="1"/>
</dbReference>
<feature type="domain" description="D-isomer specific 2-hydroxyacid dehydrogenase catalytic" evidence="4">
    <location>
        <begin position="6"/>
        <end position="319"/>
    </location>
</feature>
<protein>
    <submittedName>
        <fullName evidence="6">D-glycerate dehydrogenase</fullName>
    </submittedName>
</protein>
<keyword evidence="2 3" id="KW-0560">Oxidoreductase</keyword>
<name>A0A5R9FH10_9BACL</name>
<dbReference type="InterPro" id="IPR036291">
    <property type="entry name" value="NAD(P)-bd_dom_sf"/>
</dbReference>
<dbReference type="SUPFAM" id="SSF52283">
    <property type="entry name" value="Formate/glycerate dehydrogenase catalytic domain-like"/>
    <property type="match status" value="1"/>
</dbReference>
<gene>
    <name evidence="6" type="ORF">FCL54_00520</name>
</gene>
<dbReference type="PROSITE" id="PS00671">
    <property type="entry name" value="D_2_HYDROXYACID_DH_3"/>
    <property type="match status" value="1"/>
</dbReference>
<dbReference type="Gene3D" id="3.40.50.720">
    <property type="entry name" value="NAD(P)-binding Rossmann-like Domain"/>
    <property type="match status" value="2"/>
</dbReference>
<dbReference type="GO" id="GO:0005829">
    <property type="term" value="C:cytosol"/>
    <property type="evidence" value="ECO:0007669"/>
    <property type="project" value="TreeGrafter"/>
</dbReference>
<proteinExistence type="inferred from homology"/>
<dbReference type="OrthoDB" id="9805416at2"/>
<comment type="caution">
    <text evidence="6">The sequence shown here is derived from an EMBL/GenBank/DDBJ whole genome shotgun (WGS) entry which is preliminary data.</text>
</comment>
<feature type="domain" description="D-isomer specific 2-hydroxyacid dehydrogenase NAD-binding" evidence="5">
    <location>
        <begin position="110"/>
        <end position="288"/>
    </location>
</feature>
<dbReference type="GO" id="GO:0030267">
    <property type="term" value="F:glyoxylate reductase (NADPH) activity"/>
    <property type="evidence" value="ECO:0007669"/>
    <property type="project" value="TreeGrafter"/>
</dbReference>
<organism evidence="6 7">
    <name type="scientific">Exobacillus caeni</name>
    <dbReference type="NCBI Taxonomy" id="2574798"/>
    <lineage>
        <taxon>Bacteria</taxon>
        <taxon>Bacillati</taxon>
        <taxon>Bacillota</taxon>
        <taxon>Bacilli</taxon>
        <taxon>Bacillales</taxon>
        <taxon>Guptibacillaceae</taxon>
        <taxon>Exobacillus</taxon>
    </lineage>
</organism>
<dbReference type="EMBL" id="SWLG01000001">
    <property type="protein sequence ID" value="TLS38835.1"/>
    <property type="molecule type" value="Genomic_DNA"/>
</dbReference>
<dbReference type="GO" id="GO:0016618">
    <property type="term" value="F:hydroxypyruvate reductase [NAD(P)H] activity"/>
    <property type="evidence" value="ECO:0007669"/>
    <property type="project" value="TreeGrafter"/>
</dbReference>
<dbReference type="PANTHER" id="PTHR10996:SF283">
    <property type="entry name" value="GLYOXYLATE_HYDROXYPYRUVATE REDUCTASE B"/>
    <property type="match status" value="1"/>
</dbReference>